<dbReference type="PANTHER" id="PTHR33096:SF1">
    <property type="entry name" value="CXC1-LIKE CYSTEINE CLUSTER ASSOCIATED WITH KDZ TRANSPOSASES DOMAIN-CONTAINING PROTEIN"/>
    <property type="match status" value="1"/>
</dbReference>
<dbReference type="InterPro" id="IPR041457">
    <property type="entry name" value="CxC2_KDZ-assoc"/>
</dbReference>
<dbReference type="STRING" id="1328759.A0A5C2RUS8"/>
<sequence>YRCEDCCDVGLHCKECTLKTHLSHPMHRLRRWDGDHFARVTLKSLGLVVQLGHTPGENCTNPRIPWGDDFVLIDINGVHELSVRYCGCERAVPHHLQLLRTRWYPATSVSPKTAATFQVLETFHLLSVQSKLSAFEFYNTLSRRTDNTNVNTPKDQYPSFLAMVREWHHLKMMKCAGRGNEPDGIAGTRPGACAVECPACPQPGKNTPVKAQGYVCSRISCISRTEHLRSWLQRLFIAIDANFRLKRKKVSSDEVDPSLNKGAAYMVEEQAYKTYLDTFSTLEPDISDHCNNHDAVKLATLKGAVGLAASGVASVDCARHEVKRPCSTGDLQKGERYVNIDYLLHSSLQQNAPTNVLASYDIACHFDRNMLSRFANYGFVSEHIIDWAIPKFHINAHREACRAAYNLRYLPFCARDDGEGIERIWACLNAAAASTREMGPGSRRDTLDDIFAHHNWLKKAVIERNEQVTAFHQFNATLPSEATLSWRQAVEAWEGDRSQPNPFLLQRPTITQAAIKCQLAEEDAAALKAGTAELMHDKCSAAGMIIAGIELEDTQYASALPAHVTDIQRARALEHQNALHRRIDAWIDIQQLYMP</sequence>
<accession>A0A5C2RUS8</accession>
<protein>
    <recommendedName>
        <fullName evidence="1">CxC2-like cysteine cluster KDZ transposase-associated domain-containing protein</fullName>
    </recommendedName>
</protein>
<evidence type="ECO:0000313" key="2">
    <source>
        <dbReference type="EMBL" id="RPD53956.1"/>
    </source>
</evidence>
<feature type="non-terminal residue" evidence="2">
    <location>
        <position position="595"/>
    </location>
</feature>
<feature type="non-terminal residue" evidence="2">
    <location>
        <position position="1"/>
    </location>
</feature>
<feature type="domain" description="CxC2-like cysteine cluster KDZ transposase-associated" evidence="1">
    <location>
        <begin position="42"/>
        <end position="149"/>
    </location>
</feature>
<evidence type="ECO:0000259" key="1">
    <source>
        <dbReference type="Pfam" id="PF18803"/>
    </source>
</evidence>
<dbReference type="Pfam" id="PF18803">
    <property type="entry name" value="CxC2"/>
    <property type="match status" value="1"/>
</dbReference>
<dbReference type="EMBL" id="ML122313">
    <property type="protein sequence ID" value="RPD53956.1"/>
    <property type="molecule type" value="Genomic_DNA"/>
</dbReference>
<dbReference type="Proteomes" id="UP000313359">
    <property type="component" value="Unassembled WGS sequence"/>
</dbReference>
<evidence type="ECO:0000313" key="3">
    <source>
        <dbReference type="Proteomes" id="UP000313359"/>
    </source>
</evidence>
<organism evidence="2 3">
    <name type="scientific">Lentinus tigrinus ALCF2SS1-6</name>
    <dbReference type="NCBI Taxonomy" id="1328759"/>
    <lineage>
        <taxon>Eukaryota</taxon>
        <taxon>Fungi</taxon>
        <taxon>Dikarya</taxon>
        <taxon>Basidiomycota</taxon>
        <taxon>Agaricomycotina</taxon>
        <taxon>Agaricomycetes</taxon>
        <taxon>Polyporales</taxon>
        <taxon>Polyporaceae</taxon>
        <taxon>Lentinus</taxon>
    </lineage>
</organism>
<proteinExistence type="predicted"/>
<name>A0A5C2RUS8_9APHY</name>
<dbReference type="PANTHER" id="PTHR33096">
    <property type="entry name" value="CXC2 DOMAIN-CONTAINING PROTEIN"/>
    <property type="match status" value="1"/>
</dbReference>
<dbReference type="Pfam" id="PF18758">
    <property type="entry name" value="KDZ"/>
    <property type="match status" value="1"/>
</dbReference>
<dbReference type="AlphaFoldDB" id="A0A5C2RUS8"/>
<keyword evidence="3" id="KW-1185">Reference proteome</keyword>
<dbReference type="OrthoDB" id="2793259at2759"/>
<gene>
    <name evidence="2" type="ORF">L227DRAFT_483808</name>
</gene>
<reference evidence="2" key="1">
    <citation type="journal article" date="2018" name="Genome Biol. Evol.">
        <title>Genomics and development of Lentinus tigrinus, a white-rot wood-decaying mushroom with dimorphic fruiting bodies.</title>
        <authorList>
            <person name="Wu B."/>
            <person name="Xu Z."/>
            <person name="Knudson A."/>
            <person name="Carlson A."/>
            <person name="Chen N."/>
            <person name="Kovaka S."/>
            <person name="LaButti K."/>
            <person name="Lipzen A."/>
            <person name="Pennachio C."/>
            <person name="Riley R."/>
            <person name="Schakwitz W."/>
            <person name="Umezawa K."/>
            <person name="Ohm R.A."/>
            <person name="Grigoriev I.V."/>
            <person name="Nagy L.G."/>
            <person name="Gibbons J."/>
            <person name="Hibbett D."/>
        </authorList>
    </citation>
    <scope>NUCLEOTIDE SEQUENCE [LARGE SCALE GENOMIC DNA]</scope>
    <source>
        <strain evidence="2">ALCF2SS1-6</strain>
    </source>
</reference>
<dbReference type="InterPro" id="IPR040521">
    <property type="entry name" value="KDZ"/>
</dbReference>